<dbReference type="Gene3D" id="1.10.10.800">
    <property type="match status" value="1"/>
</dbReference>
<dbReference type="EMBL" id="UHFX01000003">
    <property type="protein sequence ID" value="SUO04986.1"/>
    <property type="molecule type" value="Genomic_DNA"/>
</dbReference>
<accession>A0A380LSZ9</accession>
<dbReference type="GO" id="GO:0016787">
    <property type="term" value="F:hydrolase activity"/>
    <property type="evidence" value="ECO:0007669"/>
    <property type="project" value="InterPro"/>
</dbReference>
<dbReference type="SUPFAM" id="SSF53474">
    <property type="entry name" value="alpha/beta-Hydrolases"/>
    <property type="match status" value="1"/>
</dbReference>
<dbReference type="GeneID" id="77462855"/>
<evidence type="ECO:0000313" key="2">
    <source>
        <dbReference type="EMBL" id="SUO04986.1"/>
    </source>
</evidence>
<dbReference type="Pfam" id="PF02129">
    <property type="entry name" value="Peptidase_S15"/>
    <property type="match status" value="1"/>
</dbReference>
<name>A0A380LSZ9_9FIRM</name>
<gene>
    <name evidence="2" type="ORF">NCTC11087_01919</name>
</gene>
<reference evidence="2 3" key="1">
    <citation type="submission" date="2018-06" db="EMBL/GenBank/DDBJ databases">
        <authorList>
            <consortium name="Pathogen Informatics"/>
            <person name="Doyle S."/>
        </authorList>
    </citation>
    <scope>NUCLEOTIDE SEQUENCE [LARGE SCALE GENOMIC DNA]</scope>
    <source>
        <strain evidence="2 3">NCTC11087</strain>
    </source>
</reference>
<dbReference type="InterPro" id="IPR051411">
    <property type="entry name" value="Polyketide_trans_af380"/>
</dbReference>
<dbReference type="AlphaFoldDB" id="A0A380LSZ9"/>
<dbReference type="RefSeq" id="WP_022789585.1">
    <property type="nucleotide sequence ID" value="NZ_UHFX01000003.1"/>
</dbReference>
<protein>
    <submittedName>
        <fullName evidence="2">X-Pro dipeptidyl-peptidase</fullName>
    </submittedName>
</protein>
<sequence length="329" mass="36819">MNETLHLCQEWDKVFPLSEEVRHHKTTFTNRYGITLAADVYEPKKASGKLPAIALSGPFGAVKEQASGLYAHQLAKRGFFTIAFDPSYTGESGGFPRNVASPDINTEDFMAAVDFLSVQENVDPDKIGILGICGFGGMALNAAALDTRIKATVTSTMYDMTRVNANGYFDEEDSEELRFQKKEALSKQRTIDFKNGNYASAGALPDEIPDGAPQYVADYILYYRRKRGYHPRSQGEGKGWNVTGCQSFLNMPILQYSNEIRSTVLMIHGEKAHSCYFSKDAYQKMMDGNPVPDNKELLIIPGAVHTDLYDQMDIIPFDKITDFYQTYLK</sequence>
<keyword evidence="3" id="KW-1185">Reference proteome</keyword>
<dbReference type="Gene3D" id="3.40.50.1820">
    <property type="entry name" value="alpha/beta hydrolase"/>
    <property type="match status" value="1"/>
</dbReference>
<feature type="domain" description="Xaa-Pro dipeptidyl-peptidase-like" evidence="1">
    <location>
        <begin position="33"/>
        <end position="174"/>
    </location>
</feature>
<dbReference type="Proteomes" id="UP000255523">
    <property type="component" value="Unassembled WGS sequence"/>
</dbReference>
<dbReference type="OrthoDB" id="9805123at2"/>
<organism evidence="2 3">
    <name type="scientific">Faecalicoccus pleomorphus</name>
    <dbReference type="NCBI Taxonomy" id="1323"/>
    <lineage>
        <taxon>Bacteria</taxon>
        <taxon>Bacillati</taxon>
        <taxon>Bacillota</taxon>
        <taxon>Erysipelotrichia</taxon>
        <taxon>Erysipelotrichales</taxon>
        <taxon>Erysipelotrichaceae</taxon>
        <taxon>Faecalicoccus</taxon>
    </lineage>
</organism>
<dbReference type="PANTHER" id="PTHR47751:SF1">
    <property type="entry name" value="SUPERFAMILY HYDROLASE, PUTATIVE (AFU_ORTHOLOGUE AFUA_2G16580)-RELATED"/>
    <property type="match status" value="1"/>
</dbReference>
<dbReference type="PANTHER" id="PTHR47751">
    <property type="entry name" value="SUPERFAMILY HYDROLASE, PUTATIVE (AFU_ORTHOLOGUE AFUA_2G16580)-RELATED"/>
    <property type="match status" value="1"/>
</dbReference>
<dbReference type="InterPro" id="IPR029058">
    <property type="entry name" value="AB_hydrolase_fold"/>
</dbReference>
<evidence type="ECO:0000259" key="1">
    <source>
        <dbReference type="Pfam" id="PF02129"/>
    </source>
</evidence>
<evidence type="ECO:0000313" key="3">
    <source>
        <dbReference type="Proteomes" id="UP000255523"/>
    </source>
</evidence>
<dbReference type="InterPro" id="IPR000383">
    <property type="entry name" value="Xaa-Pro-like_dom"/>
</dbReference>
<proteinExistence type="predicted"/>